<dbReference type="SUPFAM" id="SSF109604">
    <property type="entry name" value="HD-domain/PDEase-like"/>
    <property type="match status" value="1"/>
</dbReference>
<sequence>MSPSDVKANGWTAVSVSAKAIIGSVGKLQEAGSPTVQDIKFPLEDPLVVEAQAFAKARLGQEAYNHSMRVFLGQAPSLQSACCPSTPRRFTRMSFDIYGGIKAMEVLKVLGGSADQAEAVAEAIIRHEDMGVDGTITFLGQLIQLATLYDNTGVYEGIDGFGSWVGESTRHSVNTAFPRRGWCSWFACTVRKEEANKPWCHTTHIPRFDKQLEGNTLMKPWE</sequence>
<dbReference type="EMBL" id="JAGPXD010000006">
    <property type="protein sequence ID" value="KAH7349461.1"/>
    <property type="molecule type" value="Genomic_DNA"/>
</dbReference>
<evidence type="ECO:0000313" key="1">
    <source>
        <dbReference type="EMBL" id="KAH7349461.1"/>
    </source>
</evidence>
<dbReference type="InterPro" id="IPR017771">
    <property type="entry name" value="Cyanamide_hydratase_HD"/>
</dbReference>
<dbReference type="AlphaFoldDB" id="A0A8K0X0C2"/>
<keyword evidence="2" id="KW-1185">Reference proteome</keyword>
<comment type="caution">
    <text evidence="1">The sequence shown here is derived from an EMBL/GenBank/DDBJ whole genome shotgun (WGS) entry which is preliminary data.</text>
</comment>
<accession>A0A8K0X0C2</accession>
<dbReference type="PANTHER" id="PTHR35569:SF8">
    <property type="entry name" value="HYDRATASE, PUTATIVE (AFU_ORTHOLOGUE AFUA_7G06270)-RELATED"/>
    <property type="match status" value="1"/>
</dbReference>
<reference evidence="1" key="1">
    <citation type="journal article" date="2021" name="Nat. Commun.">
        <title>Genetic determinants of endophytism in the Arabidopsis root mycobiome.</title>
        <authorList>
            <person name="Mesny F."/>
            <person name="Miyauchi S."/>
            <person name="Thiergart T."/>
            <person name="Pickel B."/>
            <person name="Atanasova L."/>
            <person name="Karlsson M."/>
            <person name="Huettel B."/>
            <person name="Barry K.W."/>
            <person name="Haridas S."/>
            <person name="Chen C."/>
            <person name="Bauer D."/>
            <person name="Andreopoulos W."/>
            <person name="Pangilinan J."/>
            <person name="LaButti K."/>
            <person name="Riley R."/>
            <person name="Lipzen A."/>
            <person name="Clum A."/>
            <person name="Drula E."/>
            <person name="Henrissat B."/>
            <person name="Kohler A."/>
            <person name="Grigoriev I.V."/>
            <person name="Martin F.M."/>
            <person name="Hacquard S."/>
        </authorList>
    </citation>
    <scope>NUCLEOTIDE SEQUENCE</scope>
    <source>
        <strain evidence="1">MPI-CAGE-AT-0016</strain>
    </source>
</reference>
<dbReference type="OrthoDB" id="409121at2759"/>
<organism evidence="1 2">
    <name type="scientific">Plectosphaerella cucumerina</name>
    <dbReference type="NCBI Taxonomy" id="40658"/>
    <lineage>
        <taxon>Eukaryota</taxon>
        <taxon>Fungi</taxon>
        <taxon>Dikarya</taxon>
        <taxon>Ascomycota</taxon>
        <taxon>Pezizomycotina</taxon>
        <taxon>Sordariomycetes</taxon>
        <taxon>Hypocreomycetidae</taxon>
        <taxon>Glomerellales</taxon>
        <taxon>Plectosphaerellaceae</taxon>
        <taxon>Plectosphaerella</taxon>
    </lineage>
</organism>
<proteinExistence type="predicted"/>
<dbReference type="NCBIfam" id="TIGR03401">
    <property type="entry name" value="cyanamide_fam"/>
    <property type="match status" value="1"/>
</dbReference>
<protein>
    <submittedName>
        <fullName evidence="1">Cyanamide hydratase</fullName>
    </submittedName>
</protein>
<gene>
    <name evidence="1" type="ORF">B0T11DRAFT_289249</name>
</gene>
<dbReference type="Proteomes" id="UP000813385">
    <property type="component" value="Unassembled WGS sequence"/>
</dbReference>
<evidence type="ECO:0000313" key="2">
    <source>
        <dbReference type="Proteomes" id="UP000813385"/>
    </source>
</evidence>
<name>A0A8K0X0C2_9PEZI</name>
<dbReference type="PANTHER" id="PTHR35569">
    <property type="entry name" value="CYANAMIDE HYDRATASE DDI2-RELATED"/>
    <property type="match status" value="1"/>
</dbReference>